<dbReference type="SUPFAM" id="SSF46785">
    <property type="entry name" value="Winged helix' DNA-binding domain"/>
    <property type="match status" value="1"/>
</dbReference>
<feature type="domain" description="PafC HTH" evidence="2">
    <location>
        <begin position="5"/>
        <end position="55"/>
    </location>
</feature>
<evidence type="ECO:0000259" key="1">
    <source>
        <dbReference type="Pfam" id="PF13280"/>
    </source>
</evidence>
<accession>A0A4V2QDX0</accession>
<dbReference type="Pfam" id="PF19187">
    <property type="entry name" value="HTH_PafC"/>
    <property type="match status" value="1"/>
</dbReference>
<dbReference type="RefSeq" id="WP_132014879.1">
    <property type="nucleotide sequence ID" value="NZ_SLUN01000016.1"/>
</dbReference>
<reference evidence="4 5" key="1">
    <citation type="submission" date="2019-03" db="EMBL/GenBank/DDBJ databases">
        <title>Genomic Encyclopedia of Type Strains, Phase IV (KMG-IV): sequencing the most valuable type-strain genomes for metagenomic binning, comparative biology and taxonomic classification.</title>
        <authorList>
            <person name="Goeker M."/>
        </authorList>
    </citation>
    <scope>NUCLEOTIDE SEQUENCE [LARGE SCALE GENOMIC DNA]</scope>
    <source>
        <strain evidence="4 5">LX-B</strain>
    </source>
</reference>
<dbReference type="InterPro" id="IPR026881">
    <property type="entry name" value="WYL_dom"/>
</dbReference>
<feature type="domain" description="WCX" evidence="3">
    <location>
        <begin position="235"/>
        <end position="309"/>
    </location>
</feature>
<keyword evidence="5" id="KW-1185">Reference proteome</keyword>
<evidence type="ECO:0000259" key="2">
    <source>
        <dbReference type="Pfam" id="PF19187"/>
    </source>
</evidence>
<dbReference type="Pfam" id="PF13280">
    <property type="entry name" value="WYL"/>
    <property type="match status" value="1"/>
</dbReference>
<organism evidence="4 5">
    <name type="scientific">Hydrogenispora ethanolica</name>
    <dbReference type="NCBI Taxonomy" id="1082276"/>
    <lineage>
        <taxon>Bacteria</taxon>
        <taxon>Bacillati</taxon>
        <taxon>Bacillota</taxon>
        <taxon>Hydrogenispora</taxon>
    </lineage>
</organism>
<feature type="domain" description="WYL" evidence="1">
    <location>
        <begin position="138"/>
        <end position="206"/>
    </location>
</feature>
<dbReference type="InterPro" id="IPR036388">
    <property type="entry name" value="WH-like_DNA-bd_sf"/>
</dbReference>
<dbReference type="InterPro" id="IPR028349">
    <property type="entry name" value="PafC-like"/>
</dbReference>
<dbReference type="GO" id="GO:0003677">
    <property type="term" value="F:DNA binding"/>
    <property type="evidence" value="ECO:0007669"/>
    <property type="project" value="UniProtKB-KW"/>
</dbReference>
<dbReference type="EMBL" id="SLUN01000016">
    <property type="protein sequence ID" value="TCL65917.1"/>
    <property type="molecule type" value="Genomic_DNA"/>
</dbReference>
<keyword evidence="4" id="KW-0238">DNA-binding</keyword>
<dbReference type="PANTHER" id="PTHR34580">
    <property type="match status" value="1"/>
</dbReference>
<dbReference type="PROSITE" id="PS52050">
    <property type="entry name" value="WYL"/>
    <property type="match status" value="1"/>
</dbReference>
<dbReference type="InterPro" id="IPR043839">
    <property type="entry name" value="PafC_HTH"/>
</dbReference>
<evidence type="ECO:0000313" key="4">
    <source>
        <dbReference type="EMBL" id="TCL65917.1"/>
    </source>
</evidence>
<dbReference type="AlphaFoldDB" id="A0A4V2QDX0"/>
<comment type="caution">
    <text evidence="4">The sequence shown here is derived from an EMBL/GenBank/DDBJ whole genome shotgun (WGS) entry which is preliminary data.</text>
</comment>
<dbReference type="InterPro" id="IPR057727">
    <property type="entry name" value="WCX_dom"/>
</dbReference>
<dbReference type="PIRSF" id="PIRSF016838">
    <property type="entry name" value="PafC"/>
    <property type="match status" value="1"/>
</dbReference>
<dbReference type="Proteomes" id="UP000295008">
    <property type="component" value="Unassembled WGS sequence"/>
</dbReference>
<sequence>MPKGDRLPRLLKLIHTIQNHPGLSSEELARECGIGSRQIFRDLRVLDYAGVPLYNDNGYRLAENFLLQDISFSLDEALSLLYGLKLVERQKALFPVKRVKERIMALLPRGLRDEIENLDGRVDVVAGFSADYSMKGDLFRNLNLAMRESKRIELEYYCFSRDDSNVRTIDPYHLIFKDGFWYLVGLCHWRKEQRQFRVDRIRKLRVLPEKFVPPPEILAASPLGAAWGIELGEVFQFTIRFWGESARFVRETQFHPEQQLWEEAGGTLRFTAKGCNLAQVARWVLTFGGEAEVLKPQSLRQMVVRQLAAGLERYSREANGCSLTSVGQGGMVE</sequence>
<dbReference type="InterPro" id="IPR051534">
    <property type="entry name" value="CBASS_pafABC_assoc_protein"/>
</dbReference>
<name>A0A4V2QDX0_HYDET</name>
<dbReference type="InterPro" id="IPR036390">
    <property type="entry name" value="WH_DNA-bd_sf"/>
</dbReference>
<gene>
    <name evidence="4" type="ORF">EDC14_101647</name>
</gene>
<dbReference type="PANTHER" id="PTHR34580:SF1">
    <property type="entry name" value="PROTEIN PAFC"/>
    <property type="match status" value="1"/>
</dbReference>
<dbReference type="Gene3D" id="1.10.10.10">
    <property type="entry name" value="Winged helix-like DNA-binding domain superfamily/Winged helix DNA-binding domain"/>
    <property type="match status" value="1"/>
</dbReference>
<protein>
    <submittedName>
        <fullName evidence="4">Putative DNA-binding transcriptional regulator YafY</fullName>
    </submittedName>
</protein>
<evidence type="ECO:0000313" key="5">
    <source>
        <dbReference type="Proteomes" id="UP000295008"/>
    </source>
</evidence>
<dbReference type="Pfam" id="PF25583">
    <property type="entry name" value="WCX"/>
    <property type="match status" value="1"/>
</dbReference>
<proteinExistence type="predicted"/>
<dbReference type="OrthoDB" id="9772503at2"/>
<evidence type="ECO:0000259" key="3">
    <source>
        <dbReference type="Pfam" id="PF25583"/>
    </source>
</evidence>